<dbReference type="SUPFAM" id="SSF55804">
    <property type="entry name" value="Phoshotransferase/anion transport protein"/>
    <property type="match status" value="1"/>
</dbReference>
<dbReference type="Proteomes" id="UP001596142">
    <property type="component" value="Unassembled WGS sequence"/>
</dbReference>
<keyword evidence="4" id="KW-0010">Activator</keyword>
<keyword evidence="3" id="KW-0805">Transcription regulation</keyword>
<reference evidence="10" key="1">
    <citation type="journal article" date="2019" name="Int. J. Syst. Evol. Microbiol.">
        <title>The Global Catalogue of Microorganisms (GCM) 10K type strain sequencing project: providing services to taxonomists for standard genome sequencing and annotation.</title>
        <authorList>
            <consortium name="The Broad Institute Genomics Platform"/>
            <consortium name="The Broad Institute Genome Sequencing Center for Infectious Disease"/>
            <person name="Wu L."/>
            <person name="Ma J."/>
        </authorList>
    </citation>
    <scope>NUCLEOTIDE SEQUENCE [LARGE SCALE GENOMIC DNA]</scope>
    <source>
        <strain evidence="10">CECT 7184</strain>
    </source>
</reference>
<keyword evidence="2" id="KW-0677">Repeat</keyword>
<evidence type="ECO:0000259" key="7">
    <source>
        <dbReference type="PROSITE" id="PS51099"/>
    </source>
</evidence>
<evidence type="ECO:0000256" key="2">
    <source>
        <dbReference type="ARBA" id="ARBA00022737"/>
    </source>
</evidence>
<proteinExistence type="predicted"/>
<dbReference type="InterPro" id="IPR036390">
    <property type="entry name" value="WH_DNA-bd_sf"/>
</dbReference>
<dbReference type="InterPro" id="IPR016152">
    <property type="entry name" value="PTrfase/Anion_transptr"/>
</dbReference>
<dbReference type="InterPro" id="IPR036634">
    <property type="entry name" value="PRD_sf"/>
</dbReference>
<dbReference type="InterPro" id="IPR036095">
    <property type="entry name" value="PTS_EIIB-like_sf"/>
</dbReference>
<dbReference type="Pfam" id="PF08279">
    <property type="entry name" value="HTH_11"/>
    <property type="match status" value="1"/>
</dbReference>
<dbReference type="InterPro" id="IPR013011">
    <property type="entry name" value="PTS_EIIB_2"/>
</dbReference>
<evidence type="ECO:0000256" key="1">
    <source>
        <dbReference type="ARBA" id="ARBA00022679"/>
    </source>
</evidence>
<name>A0ABW0YJP3_9BACI</name>
<dbReference type="Pfam" id="PF05043">
    <property type="entry name" value="Mga"/>
    <property type="match status" value="1"/>
</dbReference>
<evidence type="ECO:0000256" key="4">
    <source>
        <dbReference type="ARBA" id="ARBA00023159"/>
    </source>
</evidence>
<dbReference type="SUPFAM" id="SSF52794">
    <property type="entry name" value="PTS system IIB component-like"/>
    <property type="match status" value="1"/>
</dbReference>
<dbReference type="InterPro" id="IPR013196">
    <property type="entry name" value="HTH_11"/>
</dbReference>
<evidence type="ECO:0000256" key="5">
    <source>
        <dbReference type="ARBA" id="ARBA00023163"/>
    </source>
</evidence>
<dbReference type="SUPFAM" id="SSF63520">
    <property type="entry name" value="PTS-regulatory domain, PRD"/>
    <property type="match status" value="2"/>
</dbReference>
<dbReference type="Gene3D" id="1.10.1790.10">
    <property type="entry name" value="PRD domain"/>
    <property type="match status" value="2"/>
</dbReference>
<dbReference type="PROSITE" id="PS51094">
    <property type="entry name" value="PTS_EIIA_TYPE_2"/>
    <property type="match status" value="1"/>
</dbReference>
<dbReference type="PANTHER" id="PTHR30185:SF18">
    <property type="entry name" value="TRANSCRIPTIONAL REGULATOR MTLR"/>
    <property type="match status" value="1"/>
</dbReference>
<sequence length="706" mass="80604">MKRGEIMYVSARERNILELLLASQDGITVKGIAEALKVSTRTIHRDLQSIEDILAEYDLTLEKQAGIGVKLAGPEEKITQLQSFLHGVKPVEYTPEERQQLLLSILLQEGEPVKLYTLAKELSVTISTISNDLNKMNSWLQPLDLKIVRRRSYGIEIQGDEKQKRRALRRLITEQIGEEKLLSLLEAHRNREMIQEQASHKLLHLLDTKVIQEVLTILHDLREEGEYIADVSFTGLVVHLSLAVDRIQKGESIEKNEAYLERVRKEKEYDTAEKIVKRLEERLYIEIPEVEIGYVAMHLLGAKQGDEGLNLLQEDALDLTLKAKRLIEEVEEEVGMPLAKDTSLLEGLVSHLKPALFRIEQGMKIYNTLLADIKKGYGPLFSILQVKIEKVFPEYEMPEEEIGYLVMHFGSAMERARNKQHIEAVVVCSSGIGTSKLLATRLEREIPQISKVSHMSAFDINQDAISSGTIVISTVPLQSVDPYFLVNPFLSDKEVERIRSFISKKEWKTKNNKLENDEPNSRDSEETWNKEEVLTDFQGIQQVSSLINSLLETFEFNEVPANETVREIVKHISRHQEDRGWVKDKDSITEALLDREKKGGLAIPGTSLALFHTRSEDVMRPSFTVHPLQKPVILRGMDNKDTEVTRILLMLAPENWSSEGIELMSYISALMIENESSIDIFENGNEQTLFSFLEKKLKAYLMEKLQ</sequence>
<protein>
    <submittedName>
        <fullName evidence="9">BglG family transcription antiterminator</fullName>
    </submittedName>
</protein>
<dbReference type="InterPro" id="IPR011608">
    <property type="entry name" value="PRD"/>
</dbReference>
<dbReference type="PANTHER" id="PTHR30185">
    <property type="entry name" value="CRYPTIC BETA-GLUCOSIDE BGL OPERON ANTITERMINATOR"/>
    <property type="match status" value="1"/>
</dbReference>
<dbReference type="SUPFAM" id="SSF46785">
    <property type="entry name" value="Winged helix' DNA-binding domain"/>
    <property type="match status" value="2"/>
</dbReference>
<dbReference type="InterPro" id="IPR036388">
    <property type="entry name" value="WH-like_DNA-bd_sf"/>
</dbReference>
<dbReference type="InterPro" id="IPR007737">
    <property type="entry name" value="Mga_HTH"/>
</dbReference>
<dbReference type="Gene3D" id="3.40.930.10">
    <property type="entry name" value="Mannitol-specific EII, Chain A"/>
    <property type="match status" value="1"/>
</dbReference>
<dbReference type="CDD" id="cd05568">
    <property type="entry name" value="PTS_IIB_bgl_like"/>
    <property type="match status" value="1"/>
</dbReference>
<dbReference type="EMBL" id="JBHSOZ010000002">
    <property type="protein sequence ID" value="MFC5711383.1"/>
    <property type="molecule type" value="Genomic_DNA"/>
</dbReference>
<gene>
    <name evidence="9" type="ORF">ACFPU1_01170</name>
</gene>
<evidence type="ECO:0000259" key="6">
    <source>
        <dbReference type="PROSITE" id="PS51094"/>
    </source>
</evidence>
<feature type="domain" description="PRD" evidence="8">
    <location>
        <begin position="205"/>
        <end position="309"/>
    </location>
</feature>
<evidence type="ECO:0000313" key="10">
    <source>
        <dbReference type="Proteomes" id="UP001596142"/>
    </source>
</evidence>
<keyword evidence="5" id="KW-0804">Transcription</keyword>
<feature type="domain" description="PRD" evidence="8">
    <location>
        <begin position="314"/>
        <end position="419"/>
    </location>
</feature>
<evidence type="ECO:0000259" key="8">
    <source>
        <dbReference type="PROSITE" id="PS51372"/>
    </source>
</evidence>
<dbReference type="Gene3D" id="1.10.10.10">
    <property type="entry name" value="Winged helix-like DNA-binding domain superfamily/Winged helix DNA-binding domain"/>
    <property type="match status" value="2"/>
</dbReference>
<dbReference type="Pfam" id="PF00874">
    <property type="entry name" value="PRD"/>
    <property type="match status" value="2"/>
</dbReference>
<dbReference type="InterPro" id="IPR002178">
    <property type="entry name" value="PTS_EIIA_type-2_dom"/>
</dbReference>
<evidence type="ECO:0000256" key="3">
    <source>
        <dbReference type="ARBA" id="ARBA00023015"/>
    </source>
</evidence>
<dbReference type="InterPro" id="IPR050661">
    <property type="entry name" value="BglG_antiterminators"/>
</dbReference>
<keyword evidence="10" id="KW-1185">Reference proteome</keyword>
<dbReference type="PROSITE" id="PS51372">
    <property type="entry name" value="PRD_2"/>
    <property type="match status" value="2"/>
</dbReference>
<keyword evidence="1" id="KW-0808">Transferase</keyword>
<feature type="domain" description="PTS EIIB type-2" evidence="7">
    <location>
        <begin position="422"/>
        <end position="510"/>
    </location>
</feature>
<feature type="domain" description="PTS EIIA type-2" evidence="6">
    <location>
        <begin position="548"/>
        <end position="696"/>
    </location>
</feature>
<evidence type="ECO:0000313" key="9">
    <source>
        <dbReference type="EMBL" id="MFC5711383.1"/>
    </source>
</evidence>
<dbReference type="RefSeq" id="WP_385943650.1">
    <property type="nucleotide sequence ID" value="NZ_JBHSPG010000023.1"/>
</dbReference>
<organism evidence="9 10">
    <name type="scientific">Thalassorhabdus alkalitolerans</name>
    <dbReference type="NCBI Taxonomy" id="2282697"/>
    <lineage>
        <taxon>Bacteria</taxon>
        <taxon>Bacillati</taxon>
        <taxon>Bacillota</taxon>
        <taxon>Bacilli</taxon>
        <taxon>Bacillales</taxon>
        <taxon>Bacillaceae</taxon>
        <taxon>Thalassorhabdus</taxon>
    </lineage>
</organism>
<comment type="caution">
    <text evidence="9">The sequence shown here is derived from an EMBL/GenBank/DDBJ whole genome shotgun (WGS) entry which is preliminary data.</text>
</comment>
<accession>A0ABW0YJP3</accession>
<dbReference type="PROSITE" id="PS51099">
    <property type="entry name" value="PTS_EIIB_TYPE_2"/>
    <property type="match status" value="1"/>
</dbReference>
<dbReference type="Gene3D" id="3.40.50.2300">
    <property type="match status" value="1"/>
</dbReference>
<dbReference type="Pfam" id="PF00359">
    <property type="entry name" value="PTS_EIIA_2"/>
    <property type="match status" value="1"/>
</dbReference>